<sequence>MSVDISVVIPVYNEEPAIEHSLEVVRGHLDKIGRSYELVCVDDGSRDRTLERLVAAAAADPRVRPVPLARNFGKEAAMAAGLDEARGRALIFMDADLQHPPSLIARMVELWAEGYDVVSAVKETRARESLLYRMMTWVFNALMAGAARGHFRGASDFKLIDRQVVDALKQCAERNRFFRGLVTWVGFRTIEIPFAVAERLHGTTKWSLVGLIRYSIRNLIAFSALPLKMVSAMGFGTLVFAAGLGAQTLWRYLHGEALSGFTTVILLQLILGGLMLTSVGVIALYMAVIYDEVKHRPMFLVRRPRPGEDGGAREDRGAPARADADRAGSGADG</sequence>
<evidence type="ECO:0000256" key="8">
    <source>
        <dbReference type="SAM" id="Phobius"/>
    </source>
</evidence>
<protein>
    <submittedName>
        <fullName evidence="10">Glycosyltransferase</fullName>
    </submittedName>
</protein>
<evidence type="ECO:0000259" key="9">
    <source>
        <dbReference type="Pfam" id="PF00535"/>
    </source>
</evidence>
<dbReference type="InterPro" id="IPR050256">
    <property type="entry name" value="Glycosyltransferase_2"/>
</dbReference>
<keyword evidence="4 8" id="KW-0812">Transmembrane</keyword>
<dbReference type="Pfam" id="PF00535">
    <property type="entry name" value="Glycos_transf_2"/>
    <property type="match status" value="1"/>
</dbReference>
<dbReference type="InterPro" id="IPR029044">
    <property type="entry name" value="Nucleotide-diphossugar_trans"/>
</dbReference>
<feature type="domain" description="Glycosyltransferase 2-like" evidence="9">
    <location>
        <begin position="6"/>
        <end position="138"/>
    </location>
</feature>
<dbReference type="SUPFAM" id="SSF53448">
    <property type="entry name" value="Nucleotide-diphospho-sugar transferases"/>
    <property type="match status" value="1"/>
</dbReference>
<dbReference type="CDD" id="cd04187">
    <property type="entry name" value="DPM1_like_bac"/>
    <property type="match status" value="1"/>
</dbReference>
<dbReference type="GO" id="GO:0005886">
    <property type="term" value="C:plasma membrane"/>
    <property type="evidence" value="ECO:0007669"/>
    <property type="project" value="TreeGrafter"/>
</dbReference>
<feature type="transmembrane region" description="Helical" evidence="8">
    <location>
        <begin position="219"/>
        <end position="245"/>
    </location>
</feature>
<dbReference type="InterPro" id="IPR001173">
    <property type="entry name" value="Glyco_trans_2-like"/>
</dbReference>
<dbReference type="EMBL" id="CP012670">
    <property type="protein sequence ID" value="AUX21303.1"/>
    <property type="molecule type" value="Genomic_DNA"/>
</dbReference>
<evidence type="ECO:0000256" key="5">
    <source>
        <dbReference type="ARBA" id="ARBA00022989"/>
    </source>
</evidence>
<gene>
    <name evidence="10" type="primary">rfaG</name>
    <name evidence="10" type="ORF">SOCEGT47_017840</name>
</gene>
<evidence type="ECO:0000256" key="4">
    <source>
        <dbReference type="ARBA" id="ARBA00022692"/>
    </source>
</evidence>
<keyword evidence="5 8" id="KW-1133">Transmembrane helix</keyword>
<dbReference type="Gene3D" id="3.90.550.10">
    <property type="entry name" value="Spore Coat Polysaccharide Biosynthesis Protein SpsA, Chain A"/>
    <property type="match status" value="1"/>
</dbReference>
<evidence type="ECO:0000313" key="11">
    <source>
        <dbReference type="Proteomes" id="UP000295781"/>
    </source>
</evidence>
<keyword evidence="6 8" id="KW-0472">Membrane</keyword>
<reference evidence="10 11" key="1">
    <citation type="submission" date="2015-09" db="EMBL/GenBank/DDBJ databases">
        <title>Sorangium comparison.</title>
        <authorList>
            <person name="Zaburannyi N."/>
            <person name="Bunk B."/>
            <person name="Overmann J."/>
            <person name="Mueller R."/>
        </authorList>
    </citation>
    <scope>NUCLEOTIDE SEQUENCE [LARGE SCALE GENOMIC DNA]</scope>
    <source>
        <strain evidence="10 11">So ceGT47</strain>
    </source>
</reference>
<dbReference type="RefSeq" id="WP_165373108.1">
    <property type="nucleotide sequence ID" value="NZ_CP012670.1"/>
</dbReference>
<evidence type="ECO:0000256" key="2">
    <source>
        <dbReference type="ARBA" id="ARBA00022676"/>
    </source>
</evidence>
<dbReference type="Proteomes" id="UP000295781">
    <property type="component" value="Chromosome"/>
</dbReference>
<dbReference type="AlphaFoldDB" id="A0A4P2PXS8"/>
<evidence type="ECO:0000313" key="10">
    <source>
        <dbReference type="EMBL" id="AUX21303.1"/>
    </source>
</evidence>
<comment type="subcellular location">
    <subcellularLocation>
        <location evidence="1">Membrane</location>
        <topology evidence="1">Multi-pass membrane protein</topology>
    </subcellularLocation>
</comment>
<dbReference type="GO" id="GO:0016757">
    <property type="term" value="F:glycosyltransferase activity"/>
    <property type="evidence" value="ECO:0007669"/>
    <property type="project" value="UniProtKB-KW"/>
</dbReference>
<accession>A0A4P2PXS8</accession>
<evidence type="ECO:0000256" key="1">
    <source>
        <dbReference type="ARBA" id="ARBA00004141"/>
    </source>
</evidence>
<dbReference type="PANTHER" id="PTHR48090:SF1">
    <property type="entry name" value="PROPHAGE BACTOPRENOL GLUCOSYL TRANSFERASE HOMOLOG"/>
    <property type="match status" value="1"/>
</dbReference>
<dbReference type="PANTHER" id="PTHR48090">
    <property type="entry name" value="UNDECAPRENYL-PHOSPHATE 4-DEOXY-4-FORMAMIDO-L-ARABINOSE TRANSFERASE-RELATED"/>
    <property type="match status" value="1"/>
</dbReference>
<keyword evidence="3 10" id="KW-0808">Transferase</keyword>
<proteinExistence type="predicted"/>
<organism evidence="10 11">
    <name type="scientific">Sorangium cellulosum</name>
    <name type="common">Polyangium cellulosum</name>
    <dbReference type="NCBI Taxonomy" id="56"/>
    <lineage>
        <taxon>Bacteria</taxon>
        <taxon>Pseudomonadati</taxon>
        <taxon>Myxococcota</taxon>
        <taxon>Polyangia</taxon>
        <taxon>Polyangiales</taxon>
        <taxon>Polyangiaceae</taxon>
        <taxon>Sorangium</taxon>
    </lineage>
</organism>
<feature type="transmembrane region" description="Helical" evidence="8">
    <location>
        <begin position="265"/>
        <end position="290"/>
    </location>
</feature>
<feature type="region of interest" description="Disordered" evidence="7">
    <location>
        <begin position="304"/>
        <end position="333"/>
    </location>
</feature>
<evidence type="ECO:0000256" key="6">
    <source>
        <dbReference type="ARBA" id="ARBA00023136"/>
    </source>
</evidence>
<evidence type="ECO:0000256" key="7">
    <source>
        <dbReference type="SAM" id="MobiDB-lite"/>
    </source>
</evidence>
<name>A0A4P2PXS8_SORCE</name>
<evidence type="ECO:0000256" key="3">
    <source>
        <dbReference type="ARBA" id="ARBA00022679"/>
    </source>
</evidence>
<feature type="compositionally biased region" description="Basic and acidic residues" evidence="7">
    <location>
        <begin position="305"/>
        <end position="326"/>
    </location>
</feature>
<keyword evidence="2" id="KW-0328">Glycosyltransferase</keyword>